<dbReference type="CDD" id="cd02440">
    <property type="entry name" value="AdoMet_MTases"/>
    <property type="match status" value="1"/>
</dbReference>
<dbReference type="InterPro" id="IPR013216">
    <property type="entry name" value="Methyltransf_11"/>
</dbReference>
<name>A0A0P9F5C4_9CHLR</name>
<keyword evidence="2" id="KW-0489">Methyltransferase</keyword>
<dbReference type="GO" id="GO:0008757">
    <property type="term" value="F:S-adenosylmethionine-dependent methyltransferase activity"/>
    <property type="evidence" value="ECO:0007669"/>
    <property type="project" value="InterPro"/>
</dbReference>
<keyword evidence="2" id="KW-0808">Transferase</keyword>
<proteinExistence type="predicted"/>
<dbReference type="GO" id="GO:0032259">
    <property type="term" value="P:methylation"/>
    <property type="evidence" value="ECO:0007669"/>
    <property type="project" value="UniProtKB-KW"/>
</dbReference>
<feature type="domain" description="Methyltransferase type 11" evidence="1">
    <location>
        <begin position="18"/>
        <end position="73"/>
    </location>
</feature>
<dbReference type="Gene3D" id="3.40.50.150">
    <property type="entry name" value="Vaccinia Virus protein VP39"/>
    <property type="match status" value="1"/>
</dbReference>
<gene>
    <name evidence="2" type="ORF">SE17_19760</name>
</gene>
<protein>
    <submittedName>
        <fullName evidence="2">Methyltransferase type 11</fullName>
    </submittedName>
</protein>
<dbReference type="EMBL" id="LJCR01000812">
    <property type="protein sequence ID" value="KPV51698.1"/>
    <property type="molecule type" value="Genomic_DNA"/>
</dbReference>
<keyword evidence="3" id="KW-1185">Reference proteome</keyword>
<evidence type="ECO:0000313" key="2">
    <source>
        <dbReference type="EMBL" id="KPV51698.1"/>
    </source>
</evidence>
<feature type="non-terminal residue" evidence="2">
    <location>
        <position position="1"/>
    </location>
</feature>
<reference evidence="2 3" key="1">
    <citation type="submission" date="2015-09" db="EMBL/GenBank/DDBJ databases">
        <title>Draft genome sequence of Kouleothrix aurantiaca JCM 19913.</title>
        <authorList>
            <person name="Hemp J."/>
        </authorList>
    </citation>
    <scope>NUCLEOTIDE SEQUENCE [LARGE SCALE GENOMIC DNA]</scope>
    <source>
        <strain evidence="2 3">COM-B</strain>
    </source>
</reference>
<evidence type="ECO:0000313" key="3">
    <source>
        <dbReference type="Proteomes" id="UP000050509"/>
    </source>
</evidence>
<dbReference type="Proteomes" id="UP000050509">
    <property type="component" value="Unassembled WGS sequence"/>
</dbReference>
<dbReference type="SUPFAM" id="SSF53335">
    <property type="entry name" value="S-adenosyl-L-methionine-dependent methyltransferases"/>
    <property type="match status" value="1"/>
</dbReference>
<evidence type="ECO:0000259" key="1">
    <source>
        <dbReference type="Pfam" id="PF08241"/>
    </source>
</evidence>
<sequence length="180" mass="20820">AYSVARQIYRWKLDLPKAALSDNTLLCGNVGLLPFPSESFDLATSIAAFEHFLDVPSVVGELYRVLRPGAFVWVCIHLFTSLSGGHNLSFAQIPIRTIPSHIHPWDHLRERRLPFHVPLNEWRMSQYVEEFGRHFELVRHYCALHEGDQFLTPELKAELKEYSRDELTCYAYIILARKPA</sequence>
<accession>A0A0P9F5C4</accession>
<dbReference type="Pfam" id="PF08241">
    <property type="entry name" value="Methyltransf_11"/>
    <property type="match status" value="1"/>
</dbReference>
<dbReference type="InterPro" id="IPR029063">
    <property type="entry name" value="SAM-dependent_MTases_sf"/>
</dbReference>
<dbReference type="AlphaFoldDB" id="A0A0P9F5C4"/>
<organism evidence="2 3">
    <name type="scientific">Kouleothrix aurantiaca</name>
    <dbReference type="NCBI Taxonomy" id="186479"/>
    <lineage>
        <taxon>Bacteria</taxon>
        <taxon>Bacillati</taxon>
        <taxon>Chloroflexota</taxon>
        <taxon>Chloroflexia</taxon>
        <taxon>Chloroflexales</taxon>
        <taxon>Roseiflexineae</taxon>
        <taxon>Roseiflexaceae</taxon>
        <taxon>Kouleothrix</taxon>
    </lineage>
</organism>
<comment type="caution">
    <text evidence="2">The sequence shown here is derived from an EMBL/GenBank/DDBJ whole genome shotgun (WGS) entry which is preliminary data.</text>
</comment>